<accession>A0AAE1Q1J3</accession>
<keyword evidence="3" id="KW-1185">Reference proteome</keyword>
<dbReference type="Proteomes" id="UP001292094">
    <property type="component" value="Unassembled WGS sequence"/>
</dbReference>
<protein>
    <submittedName>
        <fullName evidence="2">Uncharacterized protein</fullName>
    </submittedName>
</protein>
<feature type="region of interest" description="Disordered" evidence="1">
    <location>
        <begin position="334"/>
        <end position="410"/>
    </location>
</feature>
<feature type="compositionally biased region" description="Polar residues" evidence="1">
    <location>
        <begin position="341"/>
        <end position="369"/>
    </location>
</feature>
<evidence type="ECO:0000313" key="3">
    <source>
        <dbReference type="Proteomes" id="UP001292094"/>
    </source>
</evidence>
<organism evidence="2 3">
    <name type="scientific">Petrolisthes manimaculis</name>
    <dbReference type="NCBI Taxonomy" id="1843537"/>
    <lineage>
        <taxon>Eukaryota</taxon>
        <taxon>Metazoa</taxon>
        <taxon>Ecdysozoa</taxon>
        <taxon>Arthropoda</taxon>
        <taxon>Crustacea</taxon>
        <taxon>Multicrustacea</taxon>
        <taxon>Malacostraca</taxon>
        <taxon>Eumalacostraca</taxon>
        <taxon>Eucarida</taxon>
        <taxon>Decapoda</taxon>
        <taxon>Pleocyemata</taxon>
        <taxon>Anomura</taxon>
        <taxon>Galatheoidea</taxon>
        <taxon>Porcellanidae</taxon>
        <taxon>Petrolisthes</taxon>
    </lineage>
</organism>
<gene>
    <name evidence="2" type="ORF">Pmani_010406</name>
</gene>
<evidence type="ECO:0000313" key="2">
    <source>
        <dbReference type="EMBL" id="KAK4318615.1"/>
    </source>
</evidence>
<reference evidence="2" key="1">
    <citation type="submission" date="2023-11" db="EMBL/GenBank/DDBJ databases">
        <title>Genome assemblies of two species of porcelain crab, Petrolisthes cinctipes and Petrolisthes manimaculis (Anomura: Porcellanidae).</title>
        <authorList>
            <person name="Angst P."/>
        </authorList>
    </citation>
    <scope>NUCLEOTIDE SEQUENCE</scope>
    <source>
        <strain evidence="2">PB745_02</strain>
        <tissue evidence="2">Gill</tissue>
    </source>
</reference>
<dbReference type="AlphaFoldDB" id="A0AAE1Q1J3"/>
<evidence type="ECO:0000256" key="1">
    <source>
        <dbReference type="SAM" id="MobiDB-lite"/>
    </source>
</evidence>
<proteinExistence type="predicted"/>
<dbReference type="EMBL" id="JAWZYT010000816">
    <property type="protein sequence ID" value="KAK4318615.1"/>
    <property type="molecule type" value="Genomic_DNA"/>
</dbReference>
<sequence length="410" mass="46439">MDSLSLRDRGTLCSLLTHFLTPTVKTKGPPRNKISWWWNDAVNLAIREKRRLYKEHKKGGPREPYLAAKRKAKKEVYLAKKVIQDLVIDQVSDAENPNGIFNLARRIKEDGRDIVGERCVRKDDGTITYVDKEIRDAWRVHYDRLLNVEFEWDREQLSTENPVLGPPPMIATDVVSSAINKMKDGKAAGCSGIVAEMIKATGDVVVVVTTTCSLYVYTVLEQEEVEWWHEEEWWQRRWSGGRRKGGRGGGVVAMEVERWQVDYRCSNRCLSLTSPTPELGTLWEGPFKASSKNIHTVEVSSSEATNTFEPTFWPSNPYDRKPKQVYVYETVEETSWDEGKTPNSEGTSTGNDCMCTVPSQHITSQQPRGSDNMIEDELSGLVGERDYPPDSSSSSETEYLEKAASCYHSG</sequence>
<name>A0AAE1Q1J3_9EUCA</name>
<comment type="caution">
    <text evidence="2">The sequence shown here is derived from an EMBL/GenBank/DDBJ whole genome shotgun (WGS) entry which is preliminary data.</text>
</comment>